<dbReference type="PANTHER" id="PTHR47234">
    <property type="match status" value="1"/>
</dbReference>
<dbReference type="InterPro" id="IPR039426">
    <property type="entry name" value="TonB-dep_rcpt-like"/>
</dbReference>
<dbReference type="CDD" id="cd01347">
    <property type="entry name" value="ligand_gated_channel"/>
    <property type="match status" value="1"/>
</dbReference>
<dbReference type="InterPro" id="IPR012910">
    <property type="entry name" value="Plug_dom"/>
</dbReference>
<dbReference type="GO" id="GO:0006826">
    <property type="term" value="P:iron ion transport"/>
    <property type="evidence" value="ECO:0007669"/>
    <property type="project" value="UniProtKB-KW"/>
</dbReference>
<evidence type="ECO:0000256" key="10">
    <source>
        <dbReference type="PROSITE-ProRule" id="PRU01360"/>
    </source>
</evidence>
<dbReference type="InterPro" id="IPR011662">
    <property type="entry name" value="Secretin/TonB_short_N"/>
</dbReference>
<dbReference type="EMBL" id="JFHR01000062">
    <property type="protein sequence ID" value="KEQ51819.1"/>
    <property type="molecule type" value="Genomic_DNA"/>
</dbReference>
<name>A0A081R9E6_SPHCR</name>
<feature type="signal peptide" evidence="12">
    <location>
        <begin position="1"/>
        <end position="21"/>
    </location>
</feature>
<dbReference type="Pfam" id="PF00593">
    <property type="entry name" value="TonB_dep_Rec_b-barrel"/>
    <property type="match status" value="1"/>
</dbReference>
<evidence type="ECO:0000313" key="15">
    <source>
        <dbReference type="Proteomes" id="UP000028411"/>
    </source>
</evidence>
<evidence type="ECO:0000256" key="4">
    <source>
        <dbReference type="ARBA" id="ARBA00022496"/>
    </source>
</evidence>
<keyword evidence="8 10" id="KW-0472">Membrane</keyword>
<dbReference type="GO" id="GO:0009279">
    <property type="term" value="C:cell outer membrane"/>
    <property type="evidence" value="ECO:0007669"/>
    <property type="project" value="UniProtKB-SubCell"/>
</dbReference>
<sequence>MHRLSLSTLYLSGSIAAVAIAATAPVVLAQPSAFIAVDLPAQPLGASIRDLALRSGRTVLVDADLVEGLRAKALRGSFTLEDALDRLLAHSGLTYERVGDSVAIRKMPGAERGSGADAGSGIVVTGSRIRGAPVSSPVLILDNQSIRDSGQADLGDVARSLPQSFGGGQNPGVGFNVPSSTGGNVGGGSTVNLRGLGSDATLTVLNGRRVPYDSARQGVDISAIPLSAVDRIEVVADGASAIYGSDAVGGVVNLILRRDYDGVETRARIGGSPDGGNFQQQYSILAGKRWTGGGGFLTYEYGRNSALWTNQREKFGRIRPNITVLPASRRHAVAGSVHQDLTDTLSVEMDGLYNSRTGTFSYPMSVAANLAVNRITQSYDSYTLALAGAARLSLGPWQLSFTGTFGKGRTYFQGDTFINNAFTSRAWGRYNNQTVTGEIAGDGPLFRLPGGDAKLAIGAGIRANDFEIYRGVGNITNAKPSQDNVYAFGEASFPLIGPAQDIPLIRKLSLSGAVRYERYRDIAEVVTPKFGLIYAPADFVDIKASWGKSFKAPSFIQLYSIEQALLYPVATLGGSGYPAGTTALLVSGGNTGLKPEKARSWSASIALHPPTLPGAMLELSYFHTRYVDRIVNPIPTAGRALSDPMYRNWILYAPTAGQLADAIARSDQFINATSGAYDPAKVAAIVNATNVNAGRQTIQGVDAQASYQSDFGTGKLNVAVNVTYLDSEQQISAASPITQLAGQLFNPPHWRGRGTVSWSDDAFSVAATVSQIGGVDDARTAAVRRIDGTTTVDLSARYKWPDGVGWLSGTQIGLSVQNLLNDLPSVVATSLYAYAPYDSTNYSPVGRFIALEWVKKW</sequence>
<comment type="subcellular location">
    <subcellularLocation>
        <location evidence="1 10">Cell outer membrane</location>
        <topology evidence="1 10">Multi-pass membrane protein</topology>
    </subcellularLocation>
</comment>
<dbReference type="PROSITE" id="PS52016">
    <property type="entry name" value="TONB_DEPENDENT_REC_3"/>
    <property type="match status" value="1"/>
</dbReference>
<evidence type="ECO:0000256" key="7">
    <source>
        <dbReference type="ARBA" id="ARBA00023077"/>
    </source>
</evidence>
<dbReference type="Proteomes" id="UP000028411">
    <property type="component" value="Unassembled WGS sequence"/>
</dbReference>
<keyword evidence="14" id="KW-0675">Receptor</keyword>
<feature type="domain" description="Secretin/TonB short N-terminal" evidence="13">
    <location>
        <begin position="57"/>
        <end position="107"/>
    </location>
</feature>
<evidence type="ECO:0000259" key="13">
    <source>
        <dbReference type="SMART" id="SM00965"/>
    </source>
</evidence>
<dbReference type="Gene3D" id="2.170.130.10">
    <property type="entry name" value="TonB-dependent receptor, plug domain"/>
    <property type="match status" value="1"/>
</dbReference>
<dbReference type="Pfam" id="PF07660">
    <property type="entry name" value="STN"/>
    <property type="match status" value="1"/>
</dbReference>
<evidence type="ECO:0000256" key="3">
    <source>
        <dbReference type="ARBA" id="ARBA00022452"/>
    </source>
</evidence>
<evidence type="ECO:0000256" key="12">
    <source>
        <dbReference type="SAM" id="SignalP"/>
    </source>
</evidence>
<organism evidence="14 15">
    <name type="scientific">Sphingobium chlorophenolicum</name>
    <dbReference type="NCBI Taxonomy" id="46429"/>
    <lineage>
        <taxon>Bacteria</taxon>
        <taxon>Pseudomonadati</taxon>
        <taxon>Pseudomonadota</taxon>
        <taxon>Alphaproteobacteria</taxon>
        <taxon>Sphingomonadales</taxon>
        <taxon>Sphingomonadaceae</taxon>
        <taxon>Sphingobium</taxon>
    </lineage>
</organism>
<dbReference type="AlphaFoldDB" id="A0A081R9E6"/>
<keyword evidence="12" id="KW-0732">Signal</keyword>
<evidence type="ECO:0000256" key="5">
    <source>
        <dbReference type="ARBA" id="ARBA00022692"/>
    </source>
</evidence>
<dbReference type="Pfam" id="PF07715">
    <property type="entry name" value="Plug"/>
    <property type="match status" value="1"/>
</dbReference>
<keyword evidence="2 10" id="KW-0813">Transport</keyword>
<dbReference type="Gene3D" id="2.40.170.20">
    <property type="entry name" value="TonB-dependent receptor, beta-barrel domain"/>
    <property type="match status" value="1"/>
</dbReference>
<dbReference type="OrthoDB" id="7051241at2"/>
<feature type="chain" id="PRO_5001763057" evidence="12">
    <location>
        <begin position="22"/>
        <end position="857"/>
    </location>
</feature>
<evidence type="ECO:0000313" key="14">
    <source>
        <dbReference type="EMBL" id="KEQ51819.1"/>
    </source>
</evidence>
<dbReference type="InterPro" id="IPR036942">
    <property type="entry name" value="Beta-barrel_TonB_sf"/>
</dbReference>
<keyword evidence="9 10" id="KW-0998">Cell outer membrane</keyword>
<comment type="similarity">
    <text evidence="10 11">Belongs to the TonB-dependent receptor family.</text>
</comment>
<evidence type="ECO:0000256" key="11">
    <source>
        <dbReference type="RuleBase" id="RU003357"/>
    </source>
</evidence>
<protein>
    <submittedName>
        <fullName evidence="14">TonB-dependent receptor-like protein</fullName>
    </submittedName>
</protein>
<keyword evidence="7 11" id="KW-0798">TonB box</keyword>
<keyword evidence="4" id="KW-0406">Ion transport</keyword>
<evidence type="ECO:0000256" key="6">
    <source>
        <dbReference type="ARBA" id="ARBA00023004"/>
    </source>
</evidence>
<dbReference type="RefSeq" id="WP_037455953.1">
    <property type="nucleotide sequence ID" value="NZ_JFHR01000062.1"/>
</dbReference>
<gene>
    <name evidence="14" type="ORF">BV95_03893</name>
</gene>
<reference evidence="14 15" key="1">
    <citation type="submission" date="2014-02" db="EMBL/GenBank/DDBJ databases">
        <title>Whole genome sequence of Sphingobium chlorophenolicum NBRC 16172.</title>
        <authorList>
            <person name="Gan H.M."/>
            <person name="Gan H.Y."/>
            <person name="Chew T.H."/>
            <person name="Savka M.A."/>
        </authorList>
    </citation>
    <scope>NUCLEOTIDE SEQUENCE [LARGE SCALE GENOMIC DNA]</scope>
    <source>
        <strain evidence="14 15">NBRC 16172</strain>
    </source>
</reference>
<keyword evidence="3 10" id="KW-1134">Transmembrane beta strand</keyword>
<keyword evidence="6" id="KW-0408">Iron</keyword>
<dbReference type="InterPro" id="IPR000531">
    <property type="entry name" value="Beta-barrel_TonB"/>
</dbReference>
<dbReference type="SMART" id="SM00965">
    <property type="entry name" value="STN"/>
    <property type="match status" value="1"/>
</dbReference>
<dbReference type="PANTHER" id="PTHR47234:SF3">
    <property type="entry name" value="SECRETIN_TONB SHORT N-TERMINAL DOMAIN-CONTAINING PROTEIN"/>
    <property type="match status" value="1"/>
</dbReference>
<keyword evidence="5 10" id="KW-0812">Transmembrane</keyword>
<dbReference type="InterPro" id="IPR037066">
    <property type="entry name" value="Plug_dom_sf"/>
</dbReference>
<comment type="caution">
    <text evidence="14">The sequence shown here is derived from an EMBL/GenBank/DDBJ whole genome shotgun (WGS) entry which is preliminary data.</text>
</comment>
<accession>A0A081R9E6</accession>
<dbReference type="SUPFAM" id="SSF56935">
    <property type="entry name" value="Porins"/>
    <property type="match status" value="1"/>
</dbReference>
<evidence type="ECO:0000256" key="8">
    <source>
        <dbReference type="ARBA" id="ARBA00023136"/>
    </source>
</evidence>
<keyword evidence="4" id="KW-0410">Iron transport</keyword>
<dbReference type="Gene3D" id="3.55.50.30">
    <property type="match status" value="1"/>
</dbReference>
<evidence type="ECO:0000256" key="9">
    <source>
        <dbReference type="ARBA" id="ARBA00023237"/>
    </source>
</evidence>
<evidence type="ECO:0000256" key="1">
    <source>
        <dbReference type="ARBA" id="ARBA00004571"/>
    </source>
</evidence>
<dbReference type="eggNOG" id="COG4771">
    <property type="taxonomic scope" value="Bacteria"/>
</dbReference>
<evidence type="ECO:0000256" key="2">
    <source>
        <dbReference type="ARBA" id="ARBA00022448"/>
    </source>
</evidence>
<proteinExistence type="inferred from homology"/>
<dbReference type="PATRIC" id="fig|46429.4.peg.3883"/>